<reference evidence="2 3" key="1">
    <citation type="submission" date="2018-06" db="EMBL/GenBank/DDBJ databases">
        <title>Whole genome sequencing of a novel hydrocarbon degrading bacterial strain, PW21 isolated from oil contaminated produced water sample.</title>
        <authorList>
            <person name="Nagkirti P."/>
            <person name="Shaikh A."/>
            <person name="Gowdaman V."/>
            <person name="Engineer A.E."/>
            <person name="Dagar S."/>
            <person name="Dhakephalkar P.K."/>
        </authorList>
    </citation>
    <scope>NUCLEOTIDE SEQUENCE [LARGE SCALE GENOMIC DNA]</scope>
    <source>
        <strain evidence="2 3">PW21</strain>
    </source>
</reference>
<dbReference type="EMBL" id="QKWH01000003">
    <property type="protein sequence ID" value="PZR53759.1"/>
    <property type="molecule type" value="Genomic_DNA"/>
</dbReference>
<proteinExistence type="predicted"/>
<evidence type="ECO:0000313" key="2">
    <source>
        <dbReference type="EMBL" id="PZR53759.1"/>
    </source>
</evidence>
<keyword evidence="3" id="KW-1185">Reference proteome</keyword>
<sequence>MRTVATRAHGPRALATFAAGFCAAFLGLTAIATAPPARAYWSDSQTVSAGTITAGTVPAPELDCQGISIGRTTFTWTAVPDVTAYEFHHGPDGASADLLPASTTSATRSGLVETGDAWVNARRDFGQVTWASAPSGTASYAVYLLALGLCQAPGDYVPGPWPYPGSP</sequence>
<evidence type="ECO:0000256" key="1">
    <source>
        <dbReference type="SAM" id="SignalP"/>
    </source>
</evidence>
<gene>
    <name evidence="2" type="ORF">DNL40_06445</name>
</gene>
<dbReference type="RefSeq" id="WP_111250426.1">
    <property type="nucleotide sequence ID" value="NZ_QKWH01000003.1"/>
</dbReference>
<dbReference type="AlphaFoldDB" id="A0A2W5WQ99"/>
<accession>A0A2W5WQ99</accession>
<name>A0A2W5WQ99_9MICO</name>
<feature type="chain" id="PRO_5016067693" evidence="1">
    <location>
        <begin position="40"/>
        <end position="167"/>
    </location>
</feature>
<protein>
    <submittedName>
        <fullName evidence="2">Uncharacterized protein</fullName>
    </submittedName>
</protein>
<comment type="caution">
    <text evidence="2">The sequence shown here is derived from an EMBL/GenBank/DDBJ whole genome shotgun (WGS) entry which is preliminary data.</text>
</comment>
<keyword evidence="1" id="KW-0732">Signal</keyword>
<dbReference type="Proteomes" id="UP000248783">
    <property type="component" value="Unassembled WGS sequence"/>
</dbReference>
<feature type="signal peptide" evidence="1">
    <location>
        <begin position="1"/>
        <end position="39"/>
    </location>
</feature>
<evidence type="ECO:0000313" key="3">
    <source>
        <dbReference type="Proteomes" id="UP000248783"/>
    </source>
</evidence>
<organism evidence="2 3">
    <name type="scientific">Xylanimonas oleitrophica</name>
    <dbReference type="NCBI Taxonomy" id="2607479"/>
    <lineage>
        <taxon>Bacteria</taxon>
        <taxon>Bacillati</taxon>
        <taxon>Actinomycetota</taxon>
        <taxon>Actinomycetes</taxon>
        <taxon>Micrococcales</taxon>
        <taxon>Promicromonosporaceae</taxon>
        <taxon>Xylanimonas</taxon>
    </lineage>
</organism>